<comment type="function">
    <text evidence="5">Constitutes one of the two catalytic subunit of the tRNA-splicing endonuclease complex, a complex responsible for identification and cleavage of the splice sites in pre-tRNA. It cleaves pre-tRNA at the 5'- and 3'-splice sites to release the intron. The products are an intron and two tRNA half-molecules bearing 2',3'-cyclic phosphate and 5'-OH termini. There are no conserved sequences at the splice sites, but the intron is invariably located at the same site in the gene, placing the splice sites an invariant distance from the constant structural features of the tRNA body. This subunit may anchor the endonuclease complex to the nuclear membrane. Probably carries the active site for 5'-splice site cleavage.</text>
</comment>
<dbReference type="GO" id="GO:0000213">
    <property type="term" value="F:tRNA-intron lyase activity"/>
    <property type="evidence" value="ECO:0007669"/>
    <property type="project" value="UniProtKB-UniRule"/>
</dbReference>
<evidence type="ECO:0000256" key="7">
    <source>
        <dbReference type="ARBA" id="ARBA00071058"/>
    </source>
</evidence>
<dbReference type="PANTHER" id="PTHR21227:SF0">
    <property type="entry name" value="TRNA-SPLICING ENDONUCLEASE SUBUNIT SEN2"/>
    <property type="match status" value="1"/>
</dbReference>
<dbReference type="STRING" id="284590.Q6CJB7"/>
<name>Q6CJB7_KLULA</name>
<evidence type="ECO:0000259" key="10">
    <source>
        <dbReference type="Pfam" id="PF01974"/>
    </source>
</evidence>
<dbReference type="InterPro" id="IPR036167">
    <property type="entry name" value="tRNA_intron_Endo_cat-like_sf"/>
</dbReference>
<evidence type="ECO:0000256" key="5">
    <source>
        <dbReference type="ARBA" id="ARBA00054838"/>
    </source>
</evidence>
<dbReference type="InterPro" id="IPR011856">
    <property type="entry name" value="tRNA_endonuc-like_dom_sf"/>
</dbReference>
<dbReference type="FunCoup" id="Q6CJB7">
    <property type="interactions" value="84"/>
</dbReference>
<feature type="active site" evidence="9">
    <location>
        <position position="281"/>
    </location>
</feature>
<keyword evidence="4 8" id="KW-0456">Lyase</keyword>
<dbReference type="InterPro" id="IPR016589">
    <property type="entry name" value="tRNA_splic_SEN2"/>
</dbReference>
<evidence type="ECO:0000256" key="8">
    <source>
        <dbReference type="PIRNR" id="PIRNR011789"/>
    </source>
</evidence>
<comment type="similarity">
    <text evidence="1 8">Belongs to the tRNA-intron endonuclease family.</text>
</comment>
<dbReference type="InterPro" id="IPR006677">
    <property type="entry name" value="tRNA_intron_Endonuc_cat-like"/>
</dbReference>
<dbReference type="HOGENOM" id="CLU_012847_2_0_1"/>
<dbReference type="EC" id="4.6.1.16" evidence="2 8"/>
<dbReference type="CDD" id="cd22363">
    <property type="entry name" value="tRNA-intron_lyase_C"/>
    <property type="match status" value="1"/>
</dbReference>
<dbReference type="SUPFAM" id="SSF53032">
    <property type="entry name" value="tRNA-intron endonuclease catalytic domain-like"/>
    <property type="match status" value="1"/>
</dbReference>
<dbReference type="GO" id="GO:0000379">
    <property type="term" value="P:tRNA-type intron splice site recognition and cleavage"/>
    <property type="evidence" value="ECO:0007669"/>
    <property type="project" value="TreeGrafter"/>
</dbReference>
<dbReference type="OMA" id="AFYPNNP"/>
<feature type="domain" description="tRNA intron endonuclease catalytic" evidence="10">
    <location>
        <begin position="252"/>
        <end position="329"/>
    </location>
</feature>
<dbReference type="PaxDb" id="284590-Q6CJB7"/>
<protein>
    <recommendedName>
        <fullName evidence="7 8">tRNA-splicing endonuclease subunit Sen2</fullName>
        <ecNumber evidence="2 8">4.6.1.16</ecNumber>
    </recommendedName>
</protein>
<evidence type="ECO:0000313" key="12">
    <source>
        <dbReference type="Proteomes" id="UP000000598"/>
    </source>
</evidence>
<dbReference type="eggNOG" id="KOG4685">
    <property type="taxonomic scope" value="Eukaryota"/>
</dbReference>
<evidence type="ECO:0000256" key="4">
    <source>
        <dbReference type="ARBA" id="ARBA00023239"/>
    </source>
</evidence>
<proteinExistence type="inferred from homology"/>
<evidence type="ECO:0000256" key="2">
    <source>
        <dbReference type="ARBA" id="ARBA00012573"/>
    </source>
</evidence>
<feature type="active site" evidence="9">
    <location>
        <position position="320"/>
    </location>
</feature>
<evidence type="ECO:0000256" key="6">
    <source>
        <dbReference type="ARBA" id="ARBA00062061"/>
    </source>
</evidence>
<dbReference type="GO" id="GO:0005737">
    <property type="term" value="C:cytoplasm"/>
    <property type="evidence" value="ECO:0007669"/>
    <property type="project" value="TreeGrafter"/>
</dbReference>
<gene>
    <name evidence="11" type="ORF">KLLA0_F19866g</name>
</gene>
<organism evidence="11 12">
    <name type="scientific">Kluyveromyces lactis (strain ATCC 8585 / CBS 2359 / DSM 70799 / NBRC 1267 / NRRL Y-1140 / WM37)</name>
    <name type="common">Yeast</name>
    <name type="synonym">Candida sphaerica</name>
    <dbReference type="NCBI Taxonomy" id="284590"/>
    <lineage>
        <taxon>Eukaryota</taxon>
        <taxon>Fungi</taxon>
        <taxon>Dikarya</taxon>
        <taxon>Ascomycota</taxon>
        <taxon>Saccharomycotina</taxon>
        <taxon>Saccharomycetes</taxon>
        <taxon>Saccharomycetales</taxon>
        <taxon>Saccharomycetaceae</taxon>
        <taxon>Kluyveromyces</taxon>
    </lineage>
</organism>
<evidence type="ECO:0000256" key="3">
    <source>
        <dbReference type="ARBA" id="ARBA00022694"/>
    </source>
</evidence>
<dbReference type="PIRSF" id="PIRSF011789">
    <property type="entry name" value="tRNA_splic_SEN2"/>
    <property type="match status" value="1"/>
</dbReference>
<dbReference type="InParanoid" id="Q6CJB7"/>
<dbReference type="FunFam" id="3.40.1350.10:FF:000011">
    <property type="entry name" value="tRNA-splicing endonuclease subunit Sen2"/>
    <property type="match status" value="1"/>
</dbReference>
<sequence>MLISLACLVTIYEDRGRQVLTMSKRSHRNQLQYKHALPIEAQPVPSVWKHPFQAFSWILDWAMRWSETRIIDVKINQLGQILVCDQWQMKYLWEHGFFGTGQLSRSEPNWQARTMSRLQLNDADRINLEHVTDVRRRQRLEFKKLRAEFEAKKLEMRQKGIVDEQFIEQERLFLKNQRDKELAFEKDSMQIRDEDLRLIEGKSVIQLESLQLMPVEAIFLSYAVPVLKITLQQLMVSLVLEPKSFQDIKKLIHQYVAYHHYRSKGWCVRSGIKFGCEYLLYRRGPPFQHAEYGIMVLDANQSNDYTWYSSAARVVGGAKKQFVLCYVEQLIPEDDLMELWKQSKYDELFRNFKIHELLYKRWVAGKNRD</sequence>
<feature type="active site" evidence="9">
    <location>
        <position position="289"/>
    </location>
</feature>
<dbReference type="EMBL" id="CR382126">
    <property type="protein sequence ID" value="CAG98680.1"/>
    <property type="molecule type" value="Genomic_DNA"/>
</dbReference>
<evidence type="ECO:0000313" key="11">
    <source>
        <dbReference type="EMBL" id="CAG98680.1"/>
    </source>
</evidence>
<dbReference type="PANTHER" id="PTHR21227">
    <property type="entry name" value="TRNA-SPLICING ENDONUCLEASE SUBUNIT SEN2"/>
    <property type="match status" value="1"/>
</dbReference>
<accession>Q6CJB7</accession>
<dbReference type="AlphaFoldDB" id="Q6CJB7"/>
<dbReference type="Pfam" id="PF01974">
    <property type="entry name" value="tRNA_int_endo"/>
    <property type="match status" value="1"/>
</dbReference>
<evidence type="ECO:0000256" key="9">
    <source>
        <dbReference type="PIRSR" id="PIRSR011789-1"/>
    </source>
</evidence>
<keyword evidence="12" id="KW-1185">Reference proteome</keyword>
<reference evidence="11 12" key="1">
    <citation type="journal article" date="2004" name="Nature">
        <title>Genome evolution in yeasts.</title>
        <authorList>
            <consortium name="Genolevures"/>
            <person name="Dujon B."/>
            <person name="Sherman D."/>
            <person name="Fischer G."/>
            <person name="Durrens P."/>
            <person name="Casaregola S."/>
            <person name="Lafontaine I."/>
            <person name="de Montigny J."/>
            <person name="Marck C."/>
            <person name="Neuveglise C."/>
            <person name="Talla E."/>
            <person name="Goffard N."/>
            <person name="Frangeul L."/>
            <person name="Aigle M."/>
            <person name="Anthouard V."/>
            <person name="Babour A."/>
            <person name="Barbe V."/>
            <person name="Barnay S."/>
            <person name="Blanchin S."/>
            <person name="Beckerich J.M."/>
            <person name="Beyne E."/>
            <person name="Bleykasten C."/>
            <person name="Boisrame A."/>
            <person name="Boyer J."/>
            <person name="Cattolico L."/>
            <person name="Confanioleri F."/>
            <person name="de Daruvar A."/>
            <person name="Despons L."/>
            <person name="Fabre E."/>
            <person name="Fairhead C."/>
            <person name="Ferry-Dumazet H."/>
            <person name="Groppi A."/>
            <person name="Hantraye F."/>
            <person name="Hennequin C."/>
            <person name="Jauniaux N."/>
            <person name="Joyet P."/>
            <person name="Kachouri R."/>
            <person name="Kerrest A."/>
            <person name="Koszul R."/>
            <person name="Lemaire M."/>
            <person name="Lesur I."/>
            <person name="Ma L."/>
            <person name="Muller H."/>
            <person name="Nicaud J.M."/>
            <person name="Nikolski M."/>
            <person name="Oztas S."/>
            <person name="Ozier-Kalogeropoulos O."/>
            <person name="Pellenz S."/>
            <person name="Potier S."/>
            <person name="Richard G.F."/>
            <person name="Straub M.L."/>
            <person name="Suleau A."/>
            <person name="Swennene D."/>
            <person name="Tekaia F."/>
            <person name="Wesolowski-Louvel M."/>
            <person name="Westhof E."/>
            <person name="Wirth B."/>
            <person name="Zeniou-Meyer M."/>
            <person name="Zivanovic I."/>
            <person name="Bolotin-Fukuhara M."/>
            <person name="Thierry A."/>
            <person name="Bouchier C."/>
            <person name="Caudron B."/>
            <person name="Scarpelli C."/>
            <person name="Gaillardin C."/>
            <person name="Weissenbach J."/>
            <person name="Wincker P."/>
            <person name="Souciet J.L."/>
        </authorList>
    </citation>
    <scope>NUCLEOTIDE SEQUENCE [LARGE SCALE GENOMIC DNA]</scope>
    <source>
        <strain evidence="12">ATCC 8585 / CBS 2359 / DSM 70799 / NBRC 1267 / NRRL Y-1140 / WM37</strain>
    </source>
</reference>
<dbReference type="Proteomes" id="UP000000598">
    <property type="component" value="Chromosome F"/>
</dbReference>
<keyword evidence="3 8" id="KW-0819">tRNA processing</keyword>
<comment type="subunit">
    <text evidence="6">Heterotetramer composed of SEN2, SEN15, SEN34 and SEN54. Interacts directly with SEN54.</text>
</comment>
<dbReference type="NCBIfam" id="TIGR00324">
    <property type="entry name" value="endA"/>
    <property type="match status" value="1"/>
</dbReference>
<dbReference type="GO" id="GO:0003676">
    <property type="term" value="F:nucleic acid binding"/>
    <property type="evidence" value="ECO:0007669"/>
    <property type="project" value="InterPro"/>
</dbReference>
<dbReference type="InterPro" id="IPR006676">
    <property type="entry name" value="tRNA_splic"/>
</dbReference>
<dbReference type="KEGG" id="kla:KLLA0_F19866g"/>
<evidence type="ECO:0000256" key="1">
    <source>
        <dbReference type="ARBA" id="ARBA00008078"/>
    </source>
</evidence>
<dbReference type="Gene3D" id="3.40.1350.10">
    <property type="match status" value="1"/>
</dbReference>
<dbReference type="GO" id="GO:0000214">
    <property type="term" value="C:tRNA-intron endonuclease complex"/>
    <property type="evidence" value="ECO:0007669"/>
    <property type="project" value="UniProtKB-UniRule"/>
</dbReference>